<dbReference type="AlphaFoldDB" id="A0A2T4Z3M3"/>
<reference evidence="2 3" key="1">
    <citation type="submission" date="2018-04" db="EMBL/GenBank/DDBJ databases">
        <title>Genomic Encyclopedia of Archaeal and Bacterial Type Strains, Phase II (KMG-II): from individual species to whole genera.</title>
        <authorList>
            <person name="Goeker M."/>
        </authorList>
    </citation>
    <scope>NUCLEOTIDE SEQUENCE [LARGE SCALE GENOMIC DNA]</scope>
    <source>
        <strain evidence="2 3">DSM 45169</strain>
    </source>
</reference>
<dbReference type="EMBL" id="PZZP01000002">
    <property type="protein sequence ID" value="PTM56489.1"/>
    <property type="molecule type" value="Genomic_DNA"/>
</dbReference>
<sequence length="99" mass="11539">MVQILYGAIVVFFLFFGTRSLQDQPPVAVHYYVIALYFFVLLFEFRGNPFSRSIYVLLALLLLGNAMIQFFYVENGVLFGLVSLLFAWFALQARRRITR</sequence>
<dbReference type="OrthoDB" id="2990061at2"/>
<keyword evidence="3" id="KW-1185">Reference proteome</keyword>
<keyword evidence="1" id="KW-1133">Transmembrane helix</keyword>
<keyword evidence="1" id="KW-0472">Membrane</keyword>
<evidence type="ECO:0000313" key="3">
    <source>
        <dbReference type="Proteomes" id="UP000241639"/>
    </source>
</evidence>
<feature type="transmembrane region" description="Helical" evidence="1">
    <location>
        <begin position="77"/>
        <end position="93"/>
    </location>
</feature>
<accession>A0A2T4Z3M3</accession>
<name>A0A2T4Z3M3_9BACL</name>
<proteinExistence type="predicted"/>
<comment type="caution">
    <text evidence="2">The sequence shown here is derived from an EMBL/GenBank/DDBJ whole genome shotgun (WGS) entry which is preliminary data.</text>
</comment>
<evidence type="ECO:0000256" key="1">
    <source>
        <dbReference type="SAM" id="Phobius"/>
    </source>
</evidence>
<keyword evidence="1" id="KW-0812">Transmembrane</keyword>
<organism evidence="2 3">
    <name type="scientific">Desmospora activa DSM 45169</name>
    <dbReference type="NCBI Taxonomy" id="1121389"/>
    <lineage>
        <taxon>Bacteria</taxon>
        <taxon>Bacillati</taxon>
        <taxon>Bacillota</taxon>
        <taxon>Bacilli</taxon>
        <taxon>Bacillales</taxon>
        <taxon>Thermoactinomycetaceae</taxon>
        <taxon>Desmospora</taxon>
    </lineage>
</organism>
<protein>
    <submittedName>
        <fullName evidence="2">Uncharacterized protein</fullName>
    </submittedName>
</protein>
<dbReference type="Proteomes" id="UP000241639">
    <property type="component" value="Unassembled WGS sequence"/>
</dbReference>
<dbReference type="RefSeq" id="WP_107727825.1">
    <property type="nucleotide sequence ID" value="NZ_PZZP01000002.1"/>
</dbReference>
<gene>
    <name evidence="2" type="ORF">C8J48_2811</name>
</gene>
<evidence type="ECO:0000313" key="2">
    <source>
        <dbReference type="EMBL" id="PTM56489.1"/>
    </source>
</evidence>
<feature type="transmembrane region" description="Helical" evidence="1">
    <location>
        <begin position="30"/>
        <end position="47"/>
    </location>
</feature>